<feature type="transmembrane region" description="Helical" evidence="9">
    <location>
        <begin position="50"/>
        <end position="73"/>
    </location>
</feature>
<evidence type="ECO:0000259" key="10">
    <source>
        <dbReference type="PROSITE" id="PS51012"/>
    </source>
</evidence>
<keyword evidence="5" id="KW-0997">Cell inner membrane</keyword>
<organism evidence="11 12">
    <name type="scientific">Mucilaginibacter terrenus</name>
    <dbReference type="NCBI Taxonomy" id="2482727"/>
    <lineage>
        <taxon>Bacteria</taxon>
        <taxon>Pseudomonadati</taxon>
        <taxon>Bacteroidota</taxon>
        <taxon>Sphingobacteriia</taxon>
        <taxon>Sphingobacteriales</taxon>
        <taxon>Sphingobacteriaceae</taxon>
        <taxon>Mucilaginibacter</taxon>
    </lineage>
</organism>
<keyword evidence="6 9" id="KW-0812">Transmembrane</keyword>
<dbReference type="PANTHER" id="PTHR30413:SF8">
    <property type="entry name" value="TRANSPORT PERMEASE PROTEIN"/>
    <property type="match status" value="1"/>
</dbReference>
<dbReference type="AlphaFoldDB" id="A0A3E2NY69"/>
<dbReference type="RefSeq" id="WP_117382697.1">
    <property type="nucleotide sequence ID" value="NZ_QWDE01000001.1"/>
</dbReference>
<keyword evidence="7 9" id="KW-1133">Transmembrane helix</keyword>
<reference evidence="11 12" key="1">
    <citation type="submission" date="2018-08" db="EMBL/GenBank/DDBJ databases">
        <title>Mucilaginibacter terrae sp. nov., isolated from manganese diggings.</title>
        <authorList>
            <person name="Huang Y."/>
            <person name="Zhou Z."/>
        </authorList>
    </citation>
    <scope>NUCLEOTIDE SEQUENCE [LARGE SCALE GENOMIC DNA]</scope>
    <source>
        <strain evidence="11 12">ZH6</strain>
    </source>
</reference>
<feature type="transmembrane region" description="Helical" evidence="9">
    <location>
        <begin position="85"/>
        <end position="104"/>
    </location>
</feature>
<comment type="subcellular location">
    <subcellularLocation>
        <location evidence="1">Cell inner membrane</location>
        <topology evidence="1">Multi-pass membrane protein</topology>
    </subcellularLocation>
    <subcellularLocation>
        <location evidence="9">Cell membrane</location>
        <topology evidence="9">Multi-pass membrane protein</topology>
    </subcellularLocation>
</comment>
<evidence type="ECO:0000313" key="11">
    <source>
        <dbReference type="EMBL" id="RFZ85800.1"/>
    </source>
</evidence>
<comment type="similarity">
    <text evidence="2 9">Belongs to the ABC-2 integral membrane protein family.</text>
</comment>
<dbReference type="InterPro" id="IPR047817">
    <property type="entry name" value="ABC2_TM_bact-type"/>
</dbReference>
<keyword evidence="12" id="KW-1185">Reference proteome</keyword>
<dbReference type="OrthoDB" id="9786910at2"/>
<dbReference type="PANTHER" id="PTHR30413">
    <property type="entry name" value="INNER MEMBRANE TRANSPORT PERMEASE"/>
    <property type="match status" value="1"/>
</dbReference>
<dbReference type="GO" id="GO:0140359">
    <property type="term" value="F:ABC-type transporter activity"/>
    <property type="evidence" value="ECO:0007669"/>
    <property type="project" value="InterPro"/>
</dbReference>
<evidence type="ECO:0000256" key="3">
    <source>
        <dbReference type="ARBA" id="ARBA00022448"/>
    </source>
</evidence>
<feature type="transmembrane region" description="Helical" evidence="9">
    <location>
        <begin position="173"/>
        <end position="196"/>
    </location>
</feature>
<evidence type="ECO:0000313" key="12">
    <source>
        <dbReference type="Proteomes" id="UP000260823"/>
    </source>
</evidence>
<keyword evidence="3 9" id="KW-0813">Transport</keyword>
<evidence type="ECO:0000256" key="6">
    <source>
        <dbReference type="ARBA" id="ARBA00022692"/>
    </source>
</evidence>
<evidence type="ECO:0000256" key="2">
    <source>
        <dbReference type="ARBA" id="ARBA00007783"/>
    </source>
</evidence>
<sequence>MEAERSDQEWDLEIKPHDTVFNLHLKDVWNYRDLLWLLVRRDFVSFYKQTVLGPLWFFIQPIFTTIVFTFIFGQTRFTEGVHVPQPLFFMAGSIGWNYFADCLTKTSTVFKDNSAIFGKVYFPRLIMPLSIVVSNLVKFGVQFLLFIGLFLWYYVRFQFFGSNEPVSPNVCLILFPVLIAAMALLGLGAGLIITAMTTKYRDLAFVVTFGMQLMMYATPVIYPLHTFLGKYHGIIALNPMSGLIETFRYGFTGAGAFYPGVFVYSLISTLIIFFLGLIVFNKVEKDFVDTV</sequence>
<evidence type="ECO:0000256" key="1">
    <source>
        <dbReference type="ARBA" id="ARBA00004429"/>
    </source>
</evidence>
<evidence type="ECO:0000256" key="8">
    <source>
        <dbReference type="ARBA" id="ARBA00023136"/>
    </source>
</evidence>
<dbReference type="Proteomes" id="UP000260823">
    <property type="component" value="Unassembled WGS sequence"/>
</dbReference>
<feature type="transmembrane region" description="Helical" evidence="9">
    <location>
        <begin position="256"/>
        <end position="280"/>
    </location>
</feature>
<proteinExistence type="inferred from homology"/>
<gene>
    <name evidence="11" type="ORF">DYU05_09450</name>
</gene>
<feature type="transmembrane region" description="Helical" evidence="9">
    <location>
        <begin position="203"/>
        <end position="222"/>
    </location>
</feature>
<name>A0A3E2NY69_9SPHI</name>
<feature type="transmembrane region" description="Helical" evidence="9">
    <location>
        <begin position="125"/>
        <end position="153"/>
    </location>
</feature>
<comment type="caution">
    <text evidence="11">The sequence shown here is derived from an EMBL/GenBank/DDBJ whole genome shotgun (WGS) entry which is preliminary data.</text>
</comment>
<keyword evidence="8 9" id="KW-0472">Membrane</keyword>
<dbReference type="GO" id="GO:0005886">
    <property type="term" value="C:plasma membrane"/>
    <property type="evidence" value="ECO:0007669"/>
    <property type="project" value="UniProtKB-SubCell"/>
</dbReference>
<evidence type="ECO:0000256" key="7">
    <source>
        <dbReference type="ARBA" id="ARBA00022989"/>
    </source>
</evidence>
<dbReference type="PROSITE" id="PS51012">
    <property type="entry name" value="ABC_TM2"/>
    <property type="match status" value="1"/>
</dbReference>
<feature type="domain" description="ABC transmembrane type-2" evidence="10">
    <location>
        <begin position="52"/>
        <end position="283"/>
    </location>
</feature>
<accession>A0A3E2NY69</accession>
<dbReference type="GO" id="GO:0015920">
    <property type="term" value="P:lipopolysaccharide transport"/>
    <property type="evidence" value="ECO:0007669"/>
    <property type="project" value="TreeGrafter"/>
</dbReference>
<dbReference type="EMBL" id="QWDE01000001">
    <property type="protein sequence ID" value="RFZ85800.1"/>
    <property type="molecule type" value="Genomic_DNA"/>
</dbReference>
<dbReference type="Pfam" id="PF01061">
    <property type="entry name" value="ABC2_membrane"/>
    <property type="match status" value="1"/>
</dbReference>
<evidence type="ECO:0000256" key="5">
    <source>
        <dbReference type="ARBA" id="ARBA00022519"/>
    </source>
</evidence>
<evidence type="ECO:0000256" key="4">
    <source>
        <dbReference type="ARBA" id="ARBA00022475"/>
    </source>
</evidence>
<dbReference type="InterPro" id="IPR013525">
    <property type="entry name" value="ABC2_TM"/>
</dbReference>
<keyword evidence="4 9" id="KW-1003">Cell membrane</keyword>
<evidence type="ECO:0000256" key="9">
    <source>
        <dbReference type="RuleBase" id="RU361157"/>
    </source>
</evidence>
<protein>
    <recommendedName>
        <fullName evidence="9">Transport permease protein</fullName>
    </recommendedName>
</protein>